<keyword evidence="4" id="KW-1185">Reference proteome</keyword>
<dbReference type="Pfam" id="PF04991">
    <property type="entry name" value="LicD"/>
    <property type="match status" value="1"/>
</dbReference>
<proteinExistence type="predicted"/>
<accession>A0A8J7RPT6</accession>
<dbReference type="AlphaFoldDB" id="A0A8J7RPT6"/>
<dbReference type="InterPro" id="IPR007074">
    <property type="entry name" value="LicD/FKTN/FKRP_NTP_transf"/>
</dbReference>
<reference evidence="3" key="1">
    <citation type="submission" date="2021-02" db="EMBL/GenBank/DDBJ databases">
        <title>Natronogracilivirga saccharolytica gen. nov. sp. nov. a new anaerobic, haloalkiliphilic carbohydrate-fermenting bacterium from soda lake and proposing of Cyclonatronumiaceae fam. nov. in the phylum Balneolaeota.</title>
        <authorList>
            <person name="Zhilina T.N."/>
            <person name="Sorokin D.Y."/>
            <person name="Zavarzina D.G."/>
            <person name="Toshchakov S.V."/>
            <person name="Kublanov I.V."/>
        </authorList>
    </citation>
    <scope>NUCLEOTIDE SEQUENCE</scope>
    <source>
        <strain evidence="3">Z-1702</strain>
    </source>
</reference>
<feature type="region of interest" description="Disordered" evidence="1">
    <location>
        <begin position="209"/>
        <end position="233"/>
    </location>
</feature>
<feature type="domain" description="LicD/FKTN/FKRP nucleotidyltransferase" evidence="2">
    <location>
        <begin position="24"/>
        <end position="70"/>
    </location>
</feature>
<dbReference type="RefSeq" id="WP_210513398.1">
    <property type="nucleotide sequence ID" value="NZ_JAFIDN010000018.1"/>
</dbReference>
<name>A0A8J7RPT6_9BACT</name>
<dbReference type="GO" id="GO:0009100">
    <property type="term" value="P:glycoprotein metabolic process"/>
    <property type="evidence" value="ECO:0007669"/>
    <property type="project" value="UniProtKB-ARBA"/>
</dbReference>
<sequence>MYNLGYNDLKILKLTDKYILKDRIAWIDQGSLLGLVRDGKFIEWDDDIDITCMYDKKPELSMSDLKLLLEHDYIVLTSKYDYTLKKLSLGKSLKKVDLTFIYKKKNKYYKSYSDYKNQNIIAKIFEKTIKESFQLLCKLKRPGPRLAGWMLVNSLTHFYRSYVMKTVDMLCPEWQFDLEMVPMHEGFSSICMYKQPEKYLEYKFGPDWKTPKREWDYTTEDGGLKSGVTDGQP</sequence>
<gene>
    <name evidence="3" type="ORF">NATSA_14770</name>
</gene>
<dbReference type="Proteomes" id="UP000673975">
    <property type="component" value="Unassembled WGS sequence"/>
</dbReference>
<dbReference type="EMBL" id="JAFIDN010000018">
    <property type="protein sequence ID" value="MBP3193938.1"/>
    <property type="molecule type" value="Genomic_DNA"/>
</dbReference>
<evidence type="ECO:0000313" key="3">
    <source>
        <dbReference type="EMBL" id="MBP3193938.1"/>
    </source>
</evidence>
<evidence type="ECO:0000313" key="4">
    <source>
        <dbReference type="Proteomes" id="UP000673975"/>
    </source>
</evidence>
<evidence type="ECO:0000259" key="2">
    <source>
        <dbReference type="Pfam" id="PF04991"/>
    </source>
</evidence>
<protein>
    <submittedName>
        <fullName evidence="3">LicD family protein</fullName>
    </submittedName>
</protein>
<evidence type="ECO:0000256" key="1">
    <source>
        <dbReference type="SAM" id="MobiDB-lite"/>
    </source>
</evidence>
<organism evidence="3 4">
    <name type="scientific">Natronogracilivirga saccharolytica</name>
    <dbReference type="NCBI Taxonomy" id="2812953"/>
    <lineage>
        <taxon>Bacteria</taxon>
        <taxon>Pseudomonadati</taxon>
        <taxon>Balneolota</taxon>
        <taxon>Balneolia</taxon>
        <taxon>Balneolales</taxon>
        <taxon>Cyclonatronaceae</taxon>
        <taxon>Natronogracilivirga</taxon>
    </lineage>
</organism>
<comment type="caution">
    <text evidence="3">The sequence shown here is derived from an EMBL/GenBank/DDBJ whole genome shotgun (WGS) entry which is preliminary data.</text>
</comment>